<gene>
    <name evidence="1" type="ORF">MLD38_038114</name>
</gene>
<comment type="caution">
    <text evidence="1">The sequence shown here is derived from an EMBL/GenBank/DDBJ whole genome shotgun (WGS) entry which is preliminary data.</text>
</comment>
<evidence type="ECO:0000313" key="2">
    <source>
        <dbReference type="Proteomes" id="UP001057402"/>
    </source>
</evidence>
<keyword evidence="2" id="KW-1185">Reference proteome</keyword>
<dbReference type="Proteomes" id="UP001057402">
    <property type="component" value="Chromosome 12"/>
</dbReference>
<reference evidence="2" key="1">
    <citation type="journal article" date="2023" name="Front. Plant Sci.">
        <title>Chromosomal-level genome assembly of Melastoma candidum provides insights into trichome evolution.</title>
        <authorList>
            <person name="Zhong Y."/>
            <person name="Wu W."/>
            <person name="Sun C."/>
            <person name="Zou P."/>
            <person name="Liu Y."/>
            <person name="Dai S."/>
            <person name="Zhou R."/>
        </authorList>
    </citation>
    <scope>NUCLEOTIDE SEQUENCE [LARGE SCALE GENOMIC DNA]</scope>
</reference>
<proteinExistence type="predicted"/>
<sequence length="934" mass="106192">MKKLFFFRSSAPSNTDRKGSADRSVGHEVEKYEHIYQSPRRSFSKSRHQASDSTSSSNQSGSALKRSRSLTSAAFLGDGFEQGRLSPLKDLNRSPARQTHGPSFGSRKSIPEKQSKSKQSEDGAFRGRHGPIKSGSAGSPKLNYDSSGYSSSSSGYVSSRVVDRYIEGEQHQDKVRPRETCLNAPAGKDSGISCSGAARYTAPSSPSDYCKSKSNSHSVRETKGSFLHLRSRDWAKSGFGHESPRTLAKNVMERLTQTTTFPKANFDNIERGIPITIRDVYSGSSDKCFDRNSDVGSPKGIPMSEPYAAKFPVNDEGSFRTRKYGDLGSEEFKDDLDVELRARHNEARVRVALFSEELQDDQFLQDFNRDVPTLMRTFRNLSEERLSLAAEVVDLLQSWITDRSSGREELRMTKAELQLQNRRLEKEKKELQLGLEKELDRRSSDWSCKLEKIQLEEQRLRERVRELAEENVLIQREVYSINERDLESRSLVSCSEQQIGEMKARVEEFSRKNRDLQQDLSDIREKFQTAEETGEHMKRNFIEKERECKELHKSITRLSITCSDQQKTIEGLRRGLDETGGTLQTPKTVDGQVSKTRMEIVRLTGVELSLRKELEANRRELDCLRRENISLLGRLKGNGDDYGASLHHMNEEMNSRVGSLQSDALFTLNHATELCTKILEFVKSRHGKHELTNQGIEAIQFSLDGQYIVEADMKLQGIKCKAENLTMSFQTISKLLQEKAKAFSSKSRRQDIGHDEESQLLPRKTPEDALESELKAESLMTRLLKEKLYSKELELEQLQADLATAVRAADCVKSEVQNALDSLSSITHKLKELELQMRKKDEKIRQLEIQVDESMRELNMMKGVLPKLSQERDQMWQDNMVLSSEVDALRKKIDELDEVVHEKEGQISILTDALRNKPTNLLDSPDFPHGLTLP</sequence>
<dbReference type="EMBL" id="CM042891">
    <property type="protein sequence ID" value="KAI4302359.1"/>
    <property type="molecule type" value="Genomic_DNA"/>
</dbReference>
<organism evidence="1 2">
    <name type="scientific">Melastoma candidum</name>
    <dbReference type="NCBI Taxonomy" id="119954"/>
    <lineage>
        <taxon>Eukaryota</taxon>
        <taxon>Viridiplantae</taxon>
        <taxon>Streptophyta</taxon>
        <taxon>Embryophyta</taxon>
        <taxon>Tracheophyta</taxon>
        <taxon>Spermatophyta</taxon>
        <taxon>Magnoliopsida</taxon>
        <taxon>eudicotyledons</taxon>
        <taxon>Gunneridae</taxon>
        <taxon>Pentapetalae</taxon>
        <taxon>rosids</taxon>
        <taxon>malvids</taxon>
        <taxon>Myrtales</taxon>
        <taxon>Melastomataceae</taxon>
        <taxon>Melastomatoideae</taxon>
        <taxon>Melastomateae</taxon>
        <taxon>Melastoma</taxon>
    </lineage>
</organism>
<protein>
    <submittedName>
        <fullName evidence="1">Uncharacterized protein</fullName>
    </submittedName>
</protein>
<accession>A0ACB9KXW8</accession>
<evidence type="ECO:0000313" key="1">
    <source>
        <dbReference type="EMBL" id="KAI4302359.1"/>
    </source>
</evidence>
<name>A0ACB9KXW8_9MYRT</name>